<sequence length="552" mass="60099">MWSLIVRFPPRIISLNYTKGGADVTEKGPKALICAVESFPPSTIKWYFKANNSLLSTDRDVLESTYNLTTAGCLDTGLYTCFANNNVSDRAVTMDIGINVLCKPRPDPRAEVDDTFGLGISETLVINAMFLSNPEPSITWTFLKPTEMDSTNLFNGKDNFKIYTTFETTNLSSMSVGTRTDMQETWFGVYSVTATNSQGSENLRFTAVAKGKPSPPYGGTAVCPDVDQATLSWTSGFNGGSSQTFIVGIRNDMRSSITIDRSTNQTDPGQGHFVTTTVYGLKAETEHVFTVYAVNEIGNSSFPEEVNCTTKAKPQGSPLGAIFGGLAGTAVGLSLLVSVVIIKRKTSENKRKGADEEMISVDQRRSIDEESSDGMKPNILYESAGLKPNVLYESSGPLPGSSSEYAVVEKSSKKKSVSPDDVYAVVDKSKKPETTDDVYAEVVKPKIKKGKEKKKQGNVKQKGGFGKSEGNDVYANCKGGEKKVPEAGLNRQKNQDGLIYLDVEFKGEQEKGMFTVIHGVENRSDYADVDFTKHAEPLPQENEQPTGDVNVK</sequence>
<feature type="region of interest" description="Disordered" evidence="6">
    <location>
        <begin position="351"/>
        <end position="378"/>
    </location>
</feature>
<feature type="region of interest" description="Disordered" evidence="6">
    <location>
        <begin position="449"/>
        <end position="493"/>
    </location>
</feature>
<dbReference type="PANTHER" id="PTHR11640">
    <property type="entry name" value="NEPHRIN"/>
    <property type="match status" value="1"/>
</dbReference>
<proteinExistence type="predicted"/>
<evidence type="ECO:0000256" key="5">
    <source>
        <dbReference type="ARBA" id="ARBA00023319"/>
    </source>
</evidence>
<keyword evidence="2 7" id="KW-0472">Membrane</keyword>
<dbReference type="GO" id="GO:0050839">
    <property type="term" value="F:cell adhesion molecule binding"/>
    <property type="evidence" value="ECO:0007669"/>
    <property type="project" value="TreeGrafter"/>
</dbReference>
<dbReference type="Gene3D" id="2.60.40.10">
    <property type="entry name" value="Immunoglobulins"/>
    <property type="match status" value="3"/>
</dbReference>
<evidence type="ECO:0000256" key="1">
    <source>
        <dbReference type="ARBA" id="ARBA00004479"/>
    </source>
</evidence>
<dbReference type="EMBL" id="NEDP02003512">
    <property type="protein sequence ID" value="OWF48515.1"/>
    <property type="molecule type" value="Genomic_DNA"/>
</dbReference>
<name>A0A210QIB0_MIZYE</name>
<dbReference type="PANTHER" id="PTHR11640:SF31">
    <property type="entry name" value="IRREGULAR CHIASM C-ROUGHEST PROTEIN-RELATED"/>
    <property type="match status" value="1"/>
</dbReference>
<feature type="domain" description="Ig-like" evidence="8">
    <location>
        <begin position="10"/>
        <end position="93"/>
    </location>
</feature>
<comment type="subcellular location">
    <subcellularLocation>
        <location evidence="1">Membrane</location>
        <topology evidence="1">Single-pass type I membrane protein</topology>
    </subcellularLocation>
</comment>
<organism evidence="10 11">
    <name type="scientific">Mizuhopecten yessoensis</name>
    <name type="common">Japanese scallop</name>
    <name type="synonym">Patinopecten yessoensis</name>
    <dbReference type="NCBI Taxonomy" id="6573"/>
    <lineage>
        <taxon>Eukaryota</taxon>
        <taxon>Metazoa</taxon>
        <taxon>Spiralia</taxon>
        <taxon>Lophotrochozoa</taxon>
        <taxon>Mollusca</taxon>
        <taxon>Bivalvia</taxon>
        <taxon>Autobranchia</taxon>
        <taxon>Pteriomorphia</taxon>
        <taxon>Pectinida</taxon>
        <taxon>Pectinoidea</taxon>
        <taxon>Pectinidae</taxon>
        <taxon>Mizuhopecten</taxon>
    </lineage>
</organism>
<dbReference type="SUPFAM" id="SSF48726">
    <property type="entry name" value="Immunoglobulin"/>
    <property type="match status" value="2"/>
</dbReference>
<feature type="transmembrane region" description="Helical" evidence="7">
    <location>
        <begin position="319"/>
        <end position="342"/>
    </location>
</feature>
<evidence type="ECO:0000256" key="7">
    <source>
        <dbReference type="SAM" id="Phobius"/>
    </source>
</evidence>
<dbReference type="InterPro" id="IPR036116">
    <property type="entry name" value="FN3_sf"/>
</dbReference>
<dbReference type="InterPro" id="IPR007110">
    <property type="entry name" value="Ig-like_dom"/>
</dbReference>
<feature type="compositionally biased region" description="Polar residues" evidence="6">
    <location>
        <begin position="541"/>
        <end position="552"/>
    </location>
</feature>
<evidence type="ECO:0000313" key="10">
    <source>
        <dbReference type="EMBL" id="OWF48515.1"/>
    </source>
</evidence>
<dbReference type="GO" id="GO:0005886">
    <property type="term" value="C:plasma membrane"/>
    <property type="evidence" value="ECO:0007669"/>
    <property type="project" value="TreeGrafter"/>
</dbReference>
<evidence type="ECO:0000313" key="11">
    <source>
        <dbReference type="Proteomes" id="UP000242188"/>
    </source>
</evidence>
<accession>A0A210QIB0</accession>
<evidence type="ECO:0000259" key="8">
    <source>
        <dbReference type="PROSITE" id="PS50835"/>
    </source>
</evidence>
<keyword evidence="5" id="KW-0393">Immunoglobulin domain</keyword>
<dbReference type="PROSITE" id="PS50835">
    <property type="entry name" value="IG_LIKE"/>
    <property type="match status" value="1"/>
</dbReference>
<keyword evidence="7" id="KW-0812">Transmembrane</keyword>
<dbReference type="InterPro" id="IPR003961">
    <property type="entry name" value="FN3_dom"/>
</dbReference>
<dbReference type="InterPro" id="IPR036179">
    <property type="entry name" value="Ig-like_dom_sf"/>
</dbReference>
<keyword evidence="3" id="KW-1015">Disulfide bond</keyword>
<feature type="domain" description="Fibronectin type-III" evidence="9">
    <location>
        <begin position="212"/>
        <end position="313"/>
    </location>
</feature>
<dbReference type="OrthoDB" id="6149393at2759"/>
<protein>
    <submittedName>
        <fullName evidence="10">Titin</fullName>
    </submittedName>
</protein>
<dbReference type="Pfam" id="PF13927">
    <property type="entry name" value="Ig_3"/>
    <property type="match status" value="1"/>
</dbReference>
<comment type="caution">
    <text evidence="10">The sequence shown here is derived from an EMBL/GenBank/DDBJ whole genome shotgun (WGS) entry which is preliminary data.</text>
</comment>
<dbReference type="CDD" id="cd00063">
    <property type="entry name" value="FN3"/>
    <property type="match status" value="1"/>
</dbReference>
<keyword evidence="4" id="KW-0325">Glycoprotein</keyword>
<dbReference type="InterPro" id="IPR013783">
    <property type="entry name" value="Ig-like_fold"/>
</dbReference>
<feature type="region of interest" description="Disordered" evidence="6">
    <location>
        <begin position="530"/>
        <end position="552"/>
    </location>
</feature>
<evidence type="ECO:0000256" key="2">
    <source>
        <dbReference type="ARBA" id="ARBA00023136"/>
    </source>
</evidence>
<keyword evidence="7" id="KW-1133">Transmembrane helix</keyword>
<dbReference type="SUPFAM" id="SSF49265">
    <property type="entry name" value="Fibronectin type III"/>
    <property type="match status" value="1"/>
</dbReference>
<evidence type="ECO:0000256" key="6">
    <source>
        <dbReference type="SAM" id="MobiDB-lite"/>
    </source>
</evidence>
<dbReference type="GO" id="GO:0098609">
    <property type="term" value="P:cell-cell adhesion"/>
    <property type="evidence" value="ECO:0007669"/>
    <property type="project" value="TreeGrafter"/>
</dbReference>
<dbReference type="PROSITE" id="PS50853">
    <property type="entry name" value="FN3"/>
    <property type="match status" value="1"/>
</dbReference>
<evidence type="ECO:0000256" key="4">
    <source>
        <dbReference type="ARBA" id="ARBA00023180"/>
    </source>
</evidence>
<dbReference type="Proteomes" id="UP000242188">
    <property type="component" value="Unassembled WGS sequence"/>
</dbReference>
<reference evidence="10 11" key="1">
    <citation type="journal article" date="2017" name="Nat. Ecol. Evol.">
        <title>Scallop genome provides insights into evolution of bilaterian karyotype and development.</title>
        <authorList>
            <person name="Wang S."/>
            <person name="Zhang J."/>
            <person name="Jiao W."/>
            <person name="Li J."/>
            <person name="Xun X."/>
            <person name="Sun Y."/>
            <person name="Guo X."/>
            <person name="Huan P."/>
            <person name="Dong B."/>
            <person name="Zhang L."/>
            <person name="Hu X."/>
            <person name="Sun X."/>
            <person name="Wang J."/>
            <person name="Zhao C."/>
            <person name="Wang Y."/>
            <person name="Wang D."/>
            <person name="Huang X."/>
            <person name="Wang R."/>
            <person name="Lv J."/>
            <person name="Li Y."/>
            <person name="Zhang Z."/>
            <person name="Liu B."/>
            <person name="Lu W."/>
            <person name="Hui Y."/>
            <person name="Liang J."/>
            <person name="Zhou Z."/>
            <person name="Hou R."/>
            <person name="Li X."/>
            <person name="Liu Y."/>
            <person name="Li H."/>
            <person name="Ning X."/>
            <person name="Lin Y."/>
            <person name="Zhao L."/>
            <person name="Xing Q."/>
            <person name="Dou J."/>
            <person name="Li Y."/>
            <person name="Mao J."/>
            <person name="Guo H."/>
            <person name="Dou H."/>
            <person name="Li T."/>
            <person name="Mu C."/>
            <person name="Jiang W."/>
            <person name="Fu Q."/>
            <person name="Fu X."/>
            <person name="Miao Y."/>
            <person name="Liu J."/>
            <person name="Yu Q."/>
            <person name="Li R."/>
            <person name="Liao H."/>
            <person name="Li X."/>
            <person name="Kong Y."/>
            <person name="Jiang Z."/>
            <person name="Chourrout D."/>
            <person name="Li R."/>
            <person name="Bao Z."/>
        </authorList>
    </citation>
    <scope>NUCLEOTIDE SEQUENCE [LARGE SCALE GENOMIC DNA]</scope>
    <source>
        <strain evidence="10 11">PY_sf001</strain>
    </source>
</reference>
<evidence type="ECO:0000256" key="3">
    <source>
        <dbReference type="ARBA" id="ARBA00023157"/>
    </source>
</evidence>
<dbReference type="GO" id="GO:0005911">
    <property type="term" value="C:cell-cell junction"/>
    <property type="evidence" value="ECO:0007669"/>
    <property type="project" value="TreeGrafter"/>
</dbReference>
<dbReference type="SMART" id="SM00060">
    <property type="entry name" value="FN3"/>
    <property type="match status" value="1"/>
</dbReference>
<evidence type="ECO:0000259" key="9">
    <source>
        <dbReference type="PROSITE" id="PS50853"/>
    </source>
</evidence>
<dbReference type="InterPro" id="IPR051275">
    <property type="entry name" value="Cell_adhesion_signaling"/>
</dbReference>
<dbReference type="AlphaFoldDB" id="A0A210QIB0"/>
<keyword evidence="11" id="KW-1185">Reference proteome</keyword>
<dbReference type="CDD" id="cd00096">
    <property type="entry name" value="Ig"/>
    <property type="match status" value="1"/>
</dbReference>
<gene>
    <name evidence="10" type="ORF">KP79_PYT01183</name>
</gene>